<gene>
    <name evidence="2" type="ORF">IAB38_05310</name>
</gene>
<feature type="transmembrane region" description="Helical" evidence="1">
    <location>
        <begin position="38"/>
        <end position="57"/>
    </location>
</feature>
<dbReference type="Proteomes" id="UP000824232">
    <property type="component" value="Unassembled WGS sequence"/>
</dbReference>
<evidence type="ECO:0000313" key="2">
    <source>
        <dbReference type="EMBL" id="HIR59451.1"/>
    </source>
</evidence>
<evidence type="ECO:0000256" key="1">
    <source>
        <dbReference type="SAM" id="Phobius"/>
    </source>
</evidence>
<name>A0A9D1J392_9FIRM</name>
<accession>A0A9D1J392</accession>
<dbReference type="InterPro" id="IPR019074">
    <property type="entry name" value="YabQ"/>
</dbReference>
<reference evidence="2" key="1">
    <citation type="submission" date="2020-10" db="EMBL/GenBank/DDBJ databases">
        <authorList>
            <person name="Gilroy R."/>
        </authorList>
    </citation>
    <scope>NUCLEOTIDE SEQUENCE</scope>
    <source>
        <strain evidence="2">CHK184-20233</strain>
    </source>
</reference>
<keyword evidence="1" id="KW-0472">Membrane</keyword>
<dbReference type="EMBL" id="DVHC01000055">
    <property type="protein sequence ID" value="HIR59451.1"/>
    <property type="molecule type" value="Genomic_DNA"/>
</dbReference>
<organism evidence="2 3">
    <name type="scientific">Candidatus Onthousia excrementipullorum</name>
    <dbReference type="NCBI Taxonomy" id="2840884"/>
    <lineage>
        <taxon>Bacteria</taxon>
        <taxon>Bacillati</taxon>
        <taxon>Bacillota</taxon>
        <taxon>Bacilli</taxon>
        <taxon>Candidatus Onthousia</taxon>
    </lineage>
</organism>
<dbReference type="AlphaFoldDB" id="A0A9D1J392"/>
<protein>
    <recommendedName>
        <fullName evidence="4">Spore cortex biosynthesis protein YabQ</fullName>
    </recommendedName>
</protein>
<reference evidence="2" key="2">
    <citation type="journal article" date="2021" name="PeerJ">
        <title>Extensive microbial diversity within the chicken gut microbiome revealed by metagenomics and culture.</title>
        <authorList>
            <person name="Gilroy R."/>
            <person name="Ravi A."/>
            <person name="Getino M."/>
            <person name="Pursley I."/>
            <person name="Horton D.L."/>
            <person name="Alikhan N.F."/>
            <person name="Baker D."/>
            <person name="Gharbi K."/>
            <person name="Hall N."/>
            <person name="Watson M."/>
            <person name="Adriaenssens E.M."/>
            <person name="Foster-Nyarko E."/>
            <person name="Jarju S."/>
            <person name="Secka A."/>
            <person name="Antonio M."/>
            <person name="Oren A."/>
            <person name="Chaudhuri R.R."/>
            <person name="La Ragione R."/>
            <person name="Hildebrand F."/>
            <person name="Pallen M.J."/>
        </authorList>
    </citation>
    <scope>NUCLEOTIDE SEQUENCE</scope>
    <source>
        <strain evidence="2">CHK184-20233</strain>
    </source>
</reference>
<proteinExistence type="predicted"/>
<feature type="transmembrane region" description="Helical" evidence="1">
    <location>
        <begin position="69"/>
        <end position="85"/>
    </location>
</feature>
<evidence type="ECO:0000313" key="3">
    <source>
        <dbReference type="Proteomes" id="UP000824232"/>
    </source>
</evidence>
<feature type="transmembrane region" description="Helical" evidence="1">
    <location>
        <begin position="6"/>
        <end position="26"/>
    </location>
</feature>
<dbReference type="NCBIfam" id="TIGR02893">
    <property type="entry name" value="spore_yabQ"/>
    <property type="match status" value="1"/>
</dbReference>
<keyword evidence="1" id="KW-1133">Transmembrane helix</keyword>
<sequence length="110" mass="13179">MSLVEQVVSLIFSFIYGGVLSVLYNFNYNILFYKNRVVKIIFNILFVFDLVLIYFLVMRKINNAVIHPYFYLFIILGFFTFFNITKKFRKLLKVPEVKKKPKKGDQKCKE</sequence>
<comment type="caution">
    <text evidence="2">The sequence shown here is derived from an EMBL/GenBank/DDBJ whole genome shotgun (WGS) entry which is preliminary data.</text>
</comment>
<keyword evidence="1" id="KW-0812">Transmembrane</keyword>
<evidence type="ECO:0008006" key="4">
    <source>
        <dbReference type="Google" id="ProtNLM"/>
    </source>
</evidence>